<accession>A0A096B2Q5</accession>
<dbReference type="Proteomes" id="UP000029585">
    <property type="component" value="Unassembled WGS sequence"/>
</dbReference>
<name>A0A096B2Q5_FLAPL</name>
<dbReference type="Pfam" id="PF13472">
    <property type="entry name" value="Lipase_GDSL_2"/>
    <property type="match status" value="1"/>
</dbReference>
<dbReference type="eggNOG" id="COG2755">
    <property type="taxonomic scope" value="Bacteria"/>
</dbReference>
<evidence type="ECO:0000259" key="1">
    <source>
        <dbReference type="Pfam" id="PF13472"/>
    </source>
</evidence>
<dbReference type="HOGENOM" id="CLU_088167_0_0_9"/>
<gene>
    <name evidence="2" type="ORF">HMPREF9460_03804</name>
</gene>
<dbReference type="Gene3D" id="3.40.50.1110">
    <property type="entry name" value="SGNH hydrolase"/>
    <property type="match status" value="1"/>
</dbReference>
<feature type="domain" description="SGNH hydrolase-type esterase" evidence="1">
    <location>
        <begin position="7"/>
        <end position="204"/>
    </location>
</feature>
<proteinExistence type="predicted"/>
<keyword evidence="3" id="KW-1185">Reference proteome</keyword>
<dbReference type="PATRIC" id="fig|742738.3.peg.3914"/>
<dbReference type="AlphaFoldDB" id="A0A096B2Q5"/>
<dbReference type="InterPro" id="IPR036514">
    <property type="entry name" value="SGNH_hydro_sf"/>
</dbReference>
<dbReference type="EMBL" id="ADLO01000114">
    <property type="protein sequence ID" value="KGF53295.1"/>
    <property type="molecule type" value="Genomic_DNA"/>
</dbReference>
<comment type="caution">
    <text evidence="2">The sequence shown here is derived from an EMBL/GenBank/DDBJ whole genome shotgun (WGS) entry which is preliminary data.</text>
</comment>
<dbReference type="RefSeq" id="WP_044943210.1">
    <property type="nucleotide sequence ID" value="NZ_KN174167.1"/>
</dbReference>
<sequence length="219" mass="23718">MKRHIVCLGDSNTHGYCADPADCADGSLLRFNESERWTCRLQASLGEDFLVLEEGLPGRTTVFDDPVEESLSALPYLYPCLMSHAPVSLLVVMLGTNDTKERLGANACAIGKGLRRLVRKAQSIDCWAGGQPNLLIVAPPAIGKGVERSPVAQEMGLGCVEKSLRLPGQFRAVAAETNCHFLDANVLGLAHNPIDFMHLTRESHARLAAALAERIPTLF</sequence>
<dbReference type="InterPro" id="IPR013830">
    <property type="entry name" value="SGNH_hydro"/>
</dbReference>
<protein>
    <recommendedName>
        <fullName evidence="1">SGNH hydrolase-type esterase domain-containing protein</fullName>
    </recommendedName>
</protein>
<organism evidence="2 3">
    <name type="scientific">Flavonifractor plautii 1_3_50AFAA</name>
    <dbReference type="NCBI Taxonomy" id="742738"/>
    <lineage>
        <taxon>Bacteria</taxon>
        <taxon>Bacillati</taxon>
        <taxon>Bacillota</taxon>
        <taxon>Clostridia</taxon>
        <taxon>Eubacteriales</taxon>
        <taxon>Oscillospiraceae</taxon>
        <taxon>Flavonifractor</taxon>
    </lineage>
</organism>
<reference evidence="2 3" key="1">
    <citation type="submission" date="2011-08" db="EMBL/GenBank/DDBJ databases">
        <title>The Genome Sequence of Clostridium orbiscindens 1_3_50AFAA.</title>
        <authorList>
            <consortium name="The Broad Institute Genome Sequencing Platform"/>
            <person name="Earl A."/>
            <person name="Ward D."/>
            <person name="Feldgarden M."/>
            <person name="Gevers D."/>
            <person name="Daigneault M."/>
            <person name="Strauss J."/>
            <person name="Allen-Vercoe E."/>
            <person name="Young S.K."/>
            <person name="Zeng Q."/>
            <person name="Gargeya S."/>
            <person name="Fitzgerald M."/>
            <person name="Haas B."/>
            <person name="Abouelleil A."/>
            <person name="Alvarado L."/>
            <person name="Arachchi H.M."/>
            <person name="Berlin A."/>
            <person name="Brown A."/>
            <person name="Chapman S.B."/>
            <person name="Chen Z."/>
            <person name="Dunbar C."/>
            <person name="Freedman E."/>
            <person name="Gearin G."/>
            <person name="Gellesch M."/>
            <person name="Goldberg J."/>
            <person name="Griggs A."/>
            <person name="Gujja S."/>
            <person name="Heiman D."/>
            <person name="Howarth C."/>
            <person name="Larson L."/>
            <person name="Lui A."/>
            <person name="MacDonald P.J.P."/>
            <person name="Montmayeur A."/>
            <person name="Murphy C."/>
            <person name="Neiman D."/>
            <person name="Pearson M."/>
            <person name="Priest M."/>
            <person name="Roberts A."/>
            <person name="Saif S."/>
            <person name="Shea T."/>
            <person name="Shenoy N."/>
            <person name="Sisk P."/>
            <person name="Stolte C."/>
            <person name="Sykes S."/>
            <person name="Wortman J."/>
            <person name="Nusbaum C."/>
            <person name="Birren B."/>
        </authorList>
    </citation>
    <scope>NUCLEOTIDE SEQUENCE [LARGE SCALE GENOMIC DNA]</scope>
    <source>
        <strain evidence="2 3">1_3_50AFAA</strain>
    </source>
</reference>
<dbReference type="SUPFAM" id="SSF52266">
    <property type="entry name" value="SGNH hydrolase"/>
    <property type="match status" value="1"/>
</dbReference>
<evidence type="ECO:0000313" key="3">
    <source>
        <dbReference type="Proteomes" id="UP000029585"/>
    </source>
</evidence>
<evidence type="ECO:0000313" key="2">
    <source>
        <dbReference type="EMBL" id="KGF53295.1"/>
    </source>
</evidence>